<evidence type="ECO:0000313" key="2">
    <source>
        <dbReference type="Proteomes" id="UP000193719"/>
    </source>
</evidence>
<accession>A0A1Y1VMB6</accession>
<protein>
    <submittedName>
        <fullName evidence="1">Uncharacterized protein</fullName>
    </submittedName>
</protein>
<keyword evidence="2" id="KW-1185">Reference proteome</keyword>
<dbReference type="AlphaFoldDB" id="A0A1Y1VMB6"/>
<gene>
    <name evidence="1" type="ORF">BCR36DRAFT_366868</name>
</gene>
<proteinExistence type="predicted"/>
<dbReference type="Proteomes" id="UP000193719">
    <property type="component" value="Unassembled WGS sequence"/>
</dbReference>
<sequence length="526" mass="61730">MCTIKNETNLIYLTKTLENEFLKNSKSELLENYIILLLKIINNIKKKKKLGNWQSLLKETVFAKSKQYSIRYNPYVKNNSINFFDFPSYDKLKIIRNLCNWSLRKNLDIEDLEVNCKKSVTLLQLSSKFFLGTENQNNVYKYYYTNSPRLYSFNIDSRKWKAVTTTMNEFNDFVKNLENTKFNKLLKRALTLIVIPQMNINKMSTVNNIETIEIFNENYDKNKNENNFNNDNLKENIPSIKRKRNNDILEENNSKSKILKKVDDSTINQQINRTITTKRNRNANQTLNTTEIEIIDDDSTSKSKLKPRSKFENNIIDLNDNHIDEIPIESIKTNTEKIENVNDNKILNNSGKKDIISLDVLQEIKTNKKTLDNNNNKKYELKRIESDEPSLFKDTQQNNSDDELIKSVNNINDDSKGNTMYKTDIDDIDDALVIDDDVIIINSDNENYDDNDAADDDDMSNNTIIKLNDEMFKYKKEEDFYNEINELLKENIGKFYKKVKSKFQNNQDIDKLLKISHNITLSYANS</sequence>
<comment type="caution">
    <text evidence="1">The sequence shown here is derived from an EMBL/GenBank/DDBJ whole genome shotgun (WGS) entry which is preliminary data.</text>
</comment>
<dbReference type="OrthoDB" id="10681151at2759"/>
<dbReference type="EMBL" id="MCFH01000004">
    <property type="protein sequence ID" value="ORX58647.1"/>
    <property type="molecule type" value="Genomic_DNA"/>
</dbReference>
<name>A0A1Y1VMB6_9FUNG</name>
<reference evidence="1 2" key="1">
    <citation type="submission" date="2016-08" db="EMBL/GenBank/DDBJ databases">
        <title>Genomes of anaerobic fungi encode conserved fungal cellulosomes for biomass hydrolysis.</title>
        <authorList>
            <consortium name="DOE Joint Genome Institute"/>
            <person name="Haitjema C.H."/>
            <person name="Gilmore S.P."/>
            <person name="Henske J.K."/>
            <person name="Solomon K.V."/>
            <person name="De Groot R."/>
            <person name="Kuo A."/>
            <person name="Mondo S.J."/>
            <person name="Salamov A.A."/>
            <person name="Labutti K."/>
            <person name="Zhao Z."/>
            <person name="Chiniquy J."/>
            <person name="Barry K."/>
            <person name="Brewer H.M."/>
            <person name="Purvine S.O."/>
            <person name="Wright A.T."/>
            <person name="Boxma B."/>
            <person name="Van Alen T."/>
            <person name="Hackstein J.H."/>
            <person name="Baker S.E."/>
            <person name="Grigoriev I.V."/>
            <person name="O'Malley M.A."/>
        </authorList>
    </citation>
    <scope>NUCLEOTIDE SEQUENCE [LARGE SCALE GENOMIC DNA]</scope>
    <source>
        <strain evidence="2">finn</strain>
    </source>
</reference>
<evidence type="ECO:0000313" key="1">
    <source>
        <dbReference type="EMBL" id="ORX58647.1"/>
    </source>
</evidence>
<organism evidence="1 2">
    <name type="scientific">Piromyces finnis</name>
    <dbReference type="NCBI Taxonomy" id="1754191"/>
    <lineage>
        <taxon>Eukaryota</taxon>
        <taxon>Fungi</taxon>
        <taxon>Fungi incertae sedis</taxon>
        <taxon>Chytridiomycota</taxon>
        <taxon>Chytridiomycota incertae sedis</taxon>
        <taxon>Neocallimastigomycetes</taxon>
        <taxon>Neocallimastigales</taxon>
        <taxon>Neocallimastigaceae</taxon>
        <taxon>Piromyces</taxon>
    </lineage>
</organism>
<reference evidence="1 2" key="2">
    <citation type="submission" date="2016-08" db="EMBL/GenBank/DDBJ databases">
        <title>Pervasive Adenine N6-methylation of Active Genes in Fungi.</title>
        <authorList>
            <consortium name="DOE Joint Genome Institute"/>
            <person name="Mondo S.J."/>
            <person name="Dannebaum R.O."/>
            <person name="Kuo R.C."/>
            <person name="Labutti K."/>
            <person name="Haridas S."/>
            <person name="Kuo A."/>
            <person name="Salamov A."/>
            <person name="Ahrendt S.R."/>
            <person name="Lipzen A."/>
            <person name="Sullivan W."/>
            <person name="Andreopoulos W.B."/>
            <person name="Clum A."/>
            <person name="Lindquist E."/>
            <person name="Daum C."/>
            <person name="Ramamoorthy G.K."/>
            <person name="Gryganskyi A."/>
            <person name="Culley D."/>
            <person name="Magnuson J.K."/>
            <person name="James T.Y."/>
            <person name="O'Malley M.A."/>
            <person name="Stajich J.E."/>
            <person name="Spatafora J.W."/>
            <person name="Visel A."/>
            <person name="Grigoriev I.V."/>
        </authorList>
    </citation>
    <scope>NUCLEOTIDE SEQUENCE [LARGE SCALE GENOMIC DNA]</scope>
    <source>
        <strain evidence="2">finn</strain>
    </source>
</reference>